<comment type="caution">
    <text evidence="2">The sequence shown here is derived from an EMBL/GenBank/DDBJ whole genome shotgun (WGS) entry which is preliminary data.</text>
</comment>
<sequence length="279" mass="29451">MQANLFKILAITAAFSMVQSAPVETAEGQATQGQVNGTQINEAHINEAHVNEADVDDVTLSVSDMDVLNAIFTLHRVAIHTRDAISAQCDCVGPEVAHGLGQARERLLIARHAHAPTVHERAHRLDVAGSNAHDEACRVRDAGVTHSAAARCGNTLQTAACCSTTPLGIPVLPEVKMIQASADKSTTGSSCASRALGCVWSSITSVAPAFRTASMATIIYRDRSMQTGTMTTWLRLRLASGHVAVRSVAAKLLESASNCVYDKSSSQTHTAGALGFVMH</sequence>
<evidence type="ECO:0000313" key="2">
    <source>
        <dbReference type="EMBL" id="GFP55830.1"/>
    </source>
</evidence>
<proteinExistence type="predicted"/>
<dbReference type="AlphaFoldDB" id="A0A6V8QU01"/>
<feature type="chain" id="PRO_5028195650" evidence="1">
    <location>
        <begin position="21"/>
        <end position="279"/>
    </location>
</feature>
<evidence type="ECO:0000313" key="3">
    <source>
        <dbReference type="Proteomes" id="UP000517252"/>
    </source>
</evidence>
<name>A0A6V8QU01_TRIAP</name>
<keyword evidence="1" id="KW-0732">Signal</keyword>
<protein>
    <submittedName>
        <fullName evidence="2">Uncharacterized protein</fullName>
    </submittedName>
</protein>
<dbReference type="Proteomes" id="UP000517252">
    <property type="component" value="Unassembled WGS sequence"/>
</dbReference>
<evidence type="ECO:0000256" key="1">
    <source>
        <dbReference type="SAM" id="SignalP"/>
    </source>
</evidence>
<dbReference type="OrthoDB" id="4711424at2759"/>
<organism evidence="2 3">
    <name type="scientific">Trichoderma asperellum</name>
    <name type="common">Filamentous fungus</name>
    <dbReference type="NCBI Taxonomy" id="101201"/>
    <lineage>
        <taxon>Eukaryota</taxon>
        <taxon>Fungi</taxon>
        <taxon>Dikarya</taxon>
        <taxon>Ascomycota</taxon>
        <taxon>Pezizomycotina</taxon>
        <taxon>Sordariomycetes</taxon>
        <taxon>Hypocreomycetidae</taxon>
        <taxon>Hypocreales</taxon>
        <taxon>Hypocreaceae</taxon>
        <taxon>Trichoderma</taxon>
    </lineage>
</organism>
<reference evidence="2 3" key="1">
    <citation type="submission" date="2020-07" db="EMBL/GenBank/DDBJ databases">
        <title>Trichoderma asperellum IC-1 whole genome shotgun sequence.</title>
        <authorList>
            <person name="Kanamasa S."/>
            <person name="Takahashi H."/>
        </authorList>
    </citation>
    <scope>NUCLEOTIDE SEQUENCE [LARGE SCALE GENOMIC DNA]</scope>
    <source>
        <strain evidence="2 3">IC-1</strain>
    </source>
</reference>
<feature type="signal peptide" evidence="1">
    <location>
        <begin position="1"/>
        <end position="20"/>
    </location>
</feature>
<accession>A0A6V8QU01</accession>
<gene>
    <name evidence="2" type="ORF">TASIC1_0005068800</name>
</gene>
<dbReference type="EMBL" id="BLZH01000005">
    <property type="protein sequence ID" value="GFP55830.1"/>
    <property type="molecule type" value="Genomic_DNA"/>
</dbReference>